<keyword evidence="3" id="KW-1185">Reference proteome</keyword>
<reference evidence="3" key="1">
    <citation type="journal article" date="2019" name="Int. J. Syst. Evol. Microbiol.">
        <title>The Global Catalogue of Microorganisms (GCM) 10K type strain sequencing project: providing services to taxonomists for standard genome sequencing and annotation.</title>
        <authorList>
            <consortium name="The Broad Institute Genomics Platform"/>
            <consortium name="The Broad Institute Genome Sequencing Center for Infectious Disease"/>
            <person name="Wu L."/>
            <person name="Ma J."/>
        </authorList>
    </citation>
    <scope>NUCLEOTIDE SEQUENCE [LARGE SCALE GENOMIC DNA]</scope>
    <source>
        <strain evidence="3">JCM 18715</strain>
    </source>
</reference>
<name>A0ABP9QJF7_9RHOO</name>
<keyword evidence="1" id="KW-0732">Signal</keyword>
<accession>A0ABP9QJF7</accession>
<protein>
    <recommendedName>
        <fullName evidence="4">Lipoprotein</fullName>
    </recommendedName>
</protein>
<gene>
    <name evidence="2" type="ORF">GCM10025770_14400</name>
</gene>
<comment type="caution">
    <text evidence="2">The sequence shown here is derived from an EMBL/GenBank/DDBJ whole genome shotgun (WGS) entry which is preliminary data.</text>
</comment>
<dbReference type="EMBL" id="BAABLD010000007">
    <property type="protein sequence ID" value="GAA5162970.1"/>
    <property type="molecule type" value="Genomic_DNA"/>
</dbReference>
<dbReference type="RefSeq" id="WP_345532204.1">
    <property type="nucleotide sequence ID" value="NZ_BAABLD010000007.1"/>
</dbReference>
<organism evidence="2 3">
    <name type="scientific">Viridibacterium curvum</name>
    <dbReference type="NCBI Taxonomy" id="1101404"/>
    <lineage>
        <taxon>Bacteria</taxon>
        <taxon>Pseudomonadati</taxon>
        <taxon>Pseudomonadota</taxon>
        <taxon>Betaproteobacteria</taxon>
        <taxon>Rhodocyclales</taxon>
        <taxon>Rhodocyclaceae</taxon>
        <taxon>Viridibacterium</taxon>
    </lineage>
</organism>
<evidence type="ECO:0000256" key="1">
    <source>
        <dbReference type="SAM" id="SignalP"/>
    </source>
</evidence>
<evidence type="ECO:0000313" key="3">
    <source>
        <dbReference type="Proteomes" id="UP001500547"/>
    </source>
</evidence>
<feature type="chain" id="PRO_5045829700" description="Lipoprotein" evidence="1">
    <location>
        <begin position="23"/>
        <end position="195"/>
    </location>
</feature>
<dbReference type="Proteomes" id="UP001500547">
    <property type="component" value="Unassembled WGS sequence"/>
</dbReference>
<evidence type="ECO:0000313" key="2">
    <source>
        <dbReference type="EMBL" id="GAA5162970.1"/>
    </source>
</evidence>
<sequence length="195" mass="21392">MNRRKFLVAPLAALLLPGCSQEVSQNSLFAQYLTDVVKEDPPPKKAIVVVHPGTKPLDAFFRWREPAQLQEDLPEIQLSTAAALLKAGAADAQPILLSRAQLPDLVEIIHATESQLNKLDSEDSTPGFWNLFYRTFPDSTGLMGFSNVGFNASKDQAAFVVSHACGGLCGSGRLVLMSRRGSLWHTEKTKRLWSS</sequence>
<feature type="signal peptide" evidence="1">
    <location>
        <begin position="1"/>
        <end position="22"/>
    </location>
</feature>
<evidence type="ECO:0008006" key="4">
    <source>
        <dbReference type="Google" id="ProtNLM"/>
    </source>
</evidence>
<proteinExistence type="predicted"/>